<dbReference type="AlphaFoldDB" id="A0A0E0B109"/>
<evidence type="ECO:0000256" key="1">
    <source>
        <dbReference type="SAM" id="MobiDB-lite"/>
    </source>
</evidence>
<proteinExistence type="predicted"/>
<dbReference type="HOGENOM" id="CLU_2609948_0_0_1"/>
<dbReference type="EnsemblPlants" id="OGLUM09G05200.1">
    <property type="protein sequence ID" value="OGLUM09G05200.1"/>
    <property type="gene ID" value="OGLUM09G05200"/>
</dbReference>
<protein>
    <submittedName>
        <fullName evidence="2">Uncharacterized protein</fullName>
    </submittedName>
</protein>
<name>A0A0E0B109_9ORYZ</name>
<organism evidence="2">
    <name type="scientific">Oryza glumipatula</name>
    <dbReference type="NCBI Taxonomy" id="40148"/>
    <lineage>
        <taxon>Eukaryota</taxon>
        <taxon>Viridiplantae</taxon>
        <taxon>Streptophyta</taxon>
        <taxon>Embryophyta</taxon>
        <taxon>Tracheophyta</taxon>
        <taxon>Spermatophyta</taxon>
        <taxon>Magnoliopsida</taxon>
        <taxon>Liliopsida</taxon>
        <taxon>Poales</taxon>
        <taxon>Poaceae</taxon>
        <taxon>BOP clade</taxon>
        <taxon>Oryzoideae</taxon>
        <taxon>Oryzeae</taxon>
        <taxon>Oryzinae</taxon>
        <taxon>Oryza</taxon>
    </lineage>
</organism>
<feature type="region of interest" description="Disordered" evidence="1">
    <location>
        <begin position="1"/>
        <end position="28"/>
    </location>
</feature>
<reference evidence="2" key="1">
    <citation type="submission" date="2015-04" db="UniProtKB">
        <authorList>
            <consortium name="EnsemblPlants"/>
        </authorList>
    </citation>
    <scope>IDENTIFICATION</scope>
</reference>
<dbReference type="Proteomes" id="UP000026961">
    <property type="component" value="Chromosome 9"/>
</dbReference>
<accession>A0A0E0B109</accession>
<reference evidence="2" key="2">
    <citation type="submission" date="2018-05" db="EMBL/GenBank/DDBJ databases">
        <title>OgluRS3 (Oryza glumaepatula Reference Sequence Version 3).</title>
        <authorList>
            <person name="Zhang J."/>
            <person name="Kudrna D."/>
            <person name="Lee S."/>
            <person name="Talag J."/>
            <person name="Welchert J."/>
            <person name="Wing R.A."/>
        </authorList>
    </citation>
    <scope>NUCLEOTIDE SEQUENCE [LARGE SCALE GENOMIC DNA]</scope>
</reference>
<evidence type="ECO:0000313" key="2">
    <source>
        <dbReference type="EnsemblPlants" id="OGLUM09G05200.1"/>
    </source>
</evidence>
<feature type="compositionally biased region" description="Gly residues" evidence="1">
    <location>
        <begin position="1"/>
        <end position="27"/>
    </location>
</feature>
<keyword evidence="3" id="KW-1185">Reference proteome</keyword>
<dbReference type="Gramene" id="OGLUM09G05200.1">
    <property type="protein sequence ID" value="OGLUM09G05200.1"/>
    <property type="gene ID" value="OGLUM09G05200"/>
</dbReference>
<evidence type="ECO:0000313" key="3">
    <source>
        <dbReference type="Proteomes" id="UP000026961"/>
    </source>
</evidence>
<sequence length="79" mass="7926">MGGVGPLARTGKGGNGTGPTNKGGGPGATAYGDLAIGLPLRGDQVPCLRLVIGDLAILELLPSATTSPLWPRCSRTEKE</sequence>